<name>A0A1G8IG07_9BACI</name>
<feature type="domain" description="HTH cro/C1-type" evidence="2">
    <location>
        <begin position="5"/>
        <end position="59"/>
    </location>
</feature>
<dbReference type="PANTHER" id="PTHR46797:SF1">
    <property type="entry name" value="METHYLPHOSPHONATE SYNTHASE"/>
    <property type="match status" value="1"/>
</dbReference>
<reference evidence="4" key="1">
    <citation type="submission" date="2016-10" db="EMBL/GenBank/DDBJ databases">
        <authorList>
            <person name="Varghese N."/>
            <person name="Submissions S."/>
        </authorList>
    </citation>
    <scope>NUCLEOTIDE SEQUENCE [LARGE SCALE GENOMIC DNA]</scope>
    <source>
        <strain evidence="4">DSM 21632</strain>
    </source>
</reference>
<dbReference type="SUPFAM" id="SSF47413">
    <property type="entry name" value="lambda repressor-like DNA-binding domains"/>
    <property type="match status" value="1"/>
</dbReference>
<dbReference type="SMART" id="SM00530">
    <property type="entry name" value="HTH_XRE"/>
    <property type="match status" value="1"/>
</dbReference>
<evidence type="ECO:0000313" key="3">
    <source>
        <dbReference type="EMBL" id="SDI17835.1"/>
    </source>
</evidence>
<dbReference type="PANTHER" id="PTHR46797">
    <property type="entry name" value="HTH-TYPE TRANSCRIPTIONAL REGULATOR"/>
    <property type="match status" value="1"/>
</dbReference>
<evidence type="ECO:0000313" key="4">
    <source>
        <dbReference type="Proteomes" id="UP000199163"/>
    </source>
</evidence>
<dbReference type="OrthoDB" id="1859224at2"/>
<dbReference type="InterPro" id="IPR010982">
    <property type="entry name" value="Lambda_DNA-bd_dom_sf"/>
</dbReference>
<dbReference type="PROSITE" id="PS50943">
    <property type="entry name" value="HTH_CROC1"/>
    <property type="match status" value="1"/>
</dbReference>
<dbReference type="Proteomes" id="UP000199163">
    <property type="component" value="Unassembled WGS sequence"/>
</dbReference>
<sequence length="75" mass="8663">MRDWLKEIRRQRGYTQEKVAELSNIQRAYYTMIESGNRNPSVSAAKAIGSALGFDWTIFFENKRNETKQNTTSAS</sequence>
<dbReference type="RefSeq" id="WP_091275709.1">
    <property type="nucleotide sequence ID" value="NZ_FNDK01000024.1"/>
</dbReference>
<dbReference type="InterPro" id="IPR001387">
    <property type="entry name" value="Cro/C1-type_HTH"/>
</dbReference>
<dbReference type="STRING" id="568899.SAMN05192534_1247"/>
<dbReference type="Pfam" id="PF01381">
    <property type="entry name" value="HTH_3"/>
    <property type="match status" value="1"/>
</dbReference>
<dbReference type="GO" id="GO:0003700">
    <property type="term" value="F:DNA-binding transcription factor activity"/>
    <property type="evidence" value="ECO:0007669"/>
    <property type="project" value="TreeGrafter"/>
</dbReference>
<dbReference type="InterPro" id="IPR050807">
    <property type="entry name" value="TransReg_Diox_bact_type"/>
</dbReference>
<keyword evidence="1 3" id="KW-0238">DNA-binding</keyword>
<proteinExistence type="predicted"/>
<protein>
    <submittedName>
        <fullName evidence="3">DNA-binding transcriptional regulator, XRE-family HTH domain</fullName>
    </submittedName>
</protein>
<evidence type="ECO:0000259" key="2">
    <source>
        <dbReference type="PROSITE" id="PS50943"/>
    </source>
</evidence>
<dbReference type="AlphaFoldDB" id="A0A1G8IG07"/>
<gene>
    <name evidence="3" type="ORF">SAMN05192534_1247</name>
</gene>
<dbReference type="Gene3D" id="1.10.260.40">
    <property type="entry name" value="lambda repressor-like DNA-binding domains"/>
    <property type="match status" value="1"/>
</dbReference>
<dbReference type="EMBL" id="FNDK01000024">
    <property type="protein sequence ID" value="SDI17835.1"/>
    <property type="molecule type" value="Genomic_DNA"/>
</dbReference>
<dbReference type="CDD" id="cd00093">
    <property type="entry name" value="HTH_XRE"/>
    <property type="match status" value="1"/>
</dbReference>
<accession>A0A1G8IG07</accession>
<keyword evidence="4" id="KW-1185">Reference proteome</keyword>
<dbReference type="GO" id="GO:0003677">
    <property type="term" value="F:DNA binding"/>
    <property type="evidence" value="ECO:0007669"/>
    <property type="project" value="UniProtKB-KW"/>
</dbReference>
<dbReference type="GO" id="GO:0005829">
    <property type="term" value="C:cytosol"/>
    <property type="evidence" value="ECO:0007669"/>
    <property type="project" value="TreeGrafter"/>
</dbReference>
<organism evidence="3 4">
    <name type="scientific">Alteribacillus persepolensis</name>
    <dbReference type="NCBI Taxonomy" id="568899"/>
    <lineage>
        <taxon>Bacteria</taxon>
        <taxon>Bacillati</taxon>
        <taxon>Bacillota</taxon>
        <taxon>Bacilli</taxon>
        <taxon>Bacillales</taxon>
        <taxon>Bacillaceae</taxon>
        <taxon>Alteribacillus</taxon>
    </lineage>
</organism>
<evidence type="ECO:0000256" key="1">
    <source>
        <dbReference type="ARBA" id="ARBA00023125"/>
    </source>
</evidence>